<keyword evidence="1 4" id="KW-0378">Hydrolase</keyword>
<accession>A0A251TFQ0</accession>
<dbReference type="SUPFAM" id="SSF52266">
    <property type="entry name" value="SGNH hydrolase"/>
    <property type="match status" value="1"/>
</dbReference>
<organism evidence="4 5">
    <name type="scientific">Helianthus annuus</name>
    <name type="common">Common sunflower</name>
    <dbReference type="NCBI Taxonomy" id="4232"/>
    <lineage>
        <taxon>Eukaryota</taxon>
        <taxon>Viridiplantae</taxon>
        <taxon>Streptophyta</taxon>
        <taxon>Embryophyta</taxon>
        <taxon>Tracheophyta</taxon>
        <taxon>Spermatophyta</taxon>
        <taxon>Magnoliopsida</taxon>
        <taxon>eudicotyledons</taxon>
        <taxon>Gunneridae</taxon>
        <taxon>Pentapetalae</taxon>
        <taxon>asterids</taxon>
        <taxon>campanulids</taxon>
        <taxon>Asterales</taxon>
        <taxon>Asteraceae</taxon>
        <taxon>Asteroideae</taxon>
        <taxon>Heliantheae alliance</taxon>
        <taxon>Heliantheae</taxon>
        <taxon>Helianthus</taxon>
    </lineage>
</organism>
<evidence type="ECO:0000256" key="2">
    <source>
        <dbReference type="SAM" id="SignalP"/>
    </source>
</evidence>
<dbReference type="InterPro" id="IPR005181">
    <property type="entry name" value="SASA"/>
</dbReference>
<dbReference type="InParanoid" id="A0A251TFQ0"/>
<sequence>MANKGLKLTILFLFIITYEYWSSHVQVVDFTYTGSTHLVNDVFILAGQSNMAGRGGVIDKNWDGIVDYRSQEIVKRPSTSLTKLTNMNDLKASKMKDNMQKGFSISNMQIPRNCQTCTMTSPIYSVTHIIRSIYTVSSTTDLQPAYPSCNM</sequence>
<evidence type="ECO:0000313" key="4">
    <source>
        <dbReference type="EMBL" id="OTG08801.1"/>
    </source>
</evidence>
<keyword evidence="5" id="KW-1185">Reference proteome</keyword>
<feature type="domain" description="Sialate O-acetylesterase" evidence="3">
    <location>
        <begin position="40"/>
        <end position="72"/>
    </location>
</feature>
<dbReference type="EMBL" id="CM007900">
    <property type="protein sequence ID" value="OTG08801.1"/>
    <property type="molecule type" value="Genomic_DNA"/>
</dbReference>
<gene>
    <name evidence="4" type="ORF">HannXRQ_Chr11g0345731</name>
</gene>
<dbReference type="Gene3D" id="3.40.50.1110">
    <property type="entry name" value="SGNH hydrolase"/>
    <property type="match status" value="1"/>
</dbReference>
<evidence type="ECO:0000256" key="1">
    <source>
        <dbReference type="ARBA" id="ARBA00022801"/>
    </source>
</evidence>
<feature type="chain" id="PRO_5013032927" evidence="2">
    <location>
        <begin position="23"/>
        <end position="151"/>
    </location>
</feature>
<keyword evidence="2" id="KW-0732">Signal</keyword>
<dbReference type="AlphaFoldDB" id="A0A251TFQ0"/>
<dbReference type="GO" id="GO:0016787">
    <property type="term" value="F:hydrolase activity"/>
    <property type="evidence" value="ECO:0007669"/>
    <property type="project" value="UniProtKB-KW"/>
</dbReference>
<evidence type="ECO:0000313" key="5">
    <source>
        <dbReference type="Proteomes" id="UP000215914"/>
    </source>
</evidence>
<dbReference type="Proteomes" id="UP000215914">
    <property type="component" value="Chromosome 11"/>
</dbReference>
<protein>
    <submittedName>
        <fullName evidence="4">Putative SGNH hydrolase-type esterase domain-containing protein</fullName>
    </submittedName>
</protein>
<proteinExistence type="predicted"/>
<feature type="signal peptide" evidence="2">
    <location>
        <begin position="1"/>
        <end position="22"/>
    </location>
</feature>
<dbReference type="InterPro" id="IPR036514">
    <property type="entry name" value="SGNH_hydro_sf"/>
</dbReference>
<reference evidence="5" key="1">
    <citation type="journal article" date="2017" name="Nature">
        <title>The sunflower genome provides insights into oil metabolism, flowering and Asterid evolution.</title>
        <authorList>
            <person name="Badouin H."/>
            <person name="Gouzy J."/>
            <person name="Grassa C.J."/>
            <person name="Murat F."/>
            <person name="Staton S.E."/>
            <person name="Cottret L."/>
            <person name="Lelandais-Briere C."/>
            <person name="Owens G.L."/>
            <person name="Carrere S."/>
            <person name="Mayjonade B."/>
            <person name="Legrand L."/>
            <person name="Gill N."/>
            <person name="Kane N.C."/>
            <person name="Bowers J.E."/>
            <person name="Hubner S."/>
            <person name="Bellec A."/>
            <person name="Berard A."/>
            <person name="Berges H."/>
            <person name="Blanchet N."/>
            <person name="Boniface M.C."/>
            <person name="Brunel D."/>
            <person name="Catrice O."/>
            <person name="Chaidir N."/>
            <person name="Claudel C."/>
            <person name="Donnadieu C."/>
            <person name="Faraut T."/>
            <person name="Fievet G."/>
            <person name="Helmstetter N."/>
            <person name="King M."/>
            <person name="Knapp S.J."/>
            <person name="Lai Z."/>
            <person name="Le Paslier M.C."/>
            <person name="Lippi Y."/>
            <person name="Lorenzon L."/>
            <person name="Mandel J.R."/>
            <person name="Marage G."/>
            <person name="Marchand G."/>
            <person name="Marquand E."/>
            <person name="Bret-Mestries E."/>
            <person name="Morien E."/>
            <person name="Nambeesan S."/>
            <person name="Nguyen T."/>
            <person name="Pegot-Espagnet P."/>
            <person name="Pouilly N."/>
            <person name="Raftis F."/>
            <person name="Sallet E."/>
            <person name="Schiex T."/>
            <person name="Thomas J."/>
            <person name="Vandecasteele C."/>
            <person name="Vares D."/>
            <person name="Vear F."/>
            <person name="Vautrin S."/>
            <person name="Crespi M."/>
            <person name="Mangin B."/>
            <person name="Burke J.M."/>
            <person name="Salse J."/>
            <person name="Munos S."/>
            <person name="Vincourt P."/>
            <person name="Rieseberg L.H."/>
            <person name="Langlade N.B."/>
        </authorList>
    </citation>
    <scope>NUCLEOTIDE SEQUENCE [LARGE SCALE GENOMIC DNA]</scope>
    <source>
        <strain evidence="5">cv. SF193</strain>
    </source>
</reference>
<evidence type="ECO:0000259" key="3">
    <source>
        <dbReference type="Pfam" id="PF03629"/>
    </source>
</evidence>
<dbReference type="Pfam" id="PF03629">
    <property type="entry name" value="SASA"/>
    <property type="match status" value="1"/>
</dbReference>
<name>A0A251TFQ0_HELAN</name>